<dbReference type="InterPro" id="IPR019629">
    <property type="entry name" value="Uncharacterised_HI1736/YgjV"/>
</dbReference>
<keyword evidence="1" id="KW-1133">Transmembrane helix</keyword>
<feature type="transmembrane region" description="Helical" evidence="1">
    <location>
        <begin position="6"/>
        <end position="25"/>
    </location>
</feature>
<comment type="caution">
    <text evidence="2">The sequence shown here is derived from an EMBL/GenBank/DDBJ whole genome shotgun (WGS) entry which is preliminary data.</text>
</comment>
<sequence>MNVPFLVSNILSGVGMCAMLASTALRSRRKILAVQSVNHALSMAACSLLHGWSGAVQEAVNLVRDLAVLLFGKLNRFWQIFFVAAALGLGAAVTFAGGFQWYGLLPVLATALYSAVVVHPRCNARWIKASTAVCTMMWAVYSLFIRNYVYVLTNVITSASAVLFLLRSRKQGETTV</sequence>
<keyword evidence="3" id="KW-1185">Reference proteome</keyword>
<dbReference type="Proteomes" id="UP001491552">
    <property type="component" value="Unassembled WGS sequence"/>
</dbReference>
<evidence type="ECO:0000256" key="1">
    <source>
        <dbReference type="SAM" id="Phobius"/>
    </source>
</evidence>
<protein>
    <submittedName>
        <fullName evidence="2">YgjV family protein</fullName>
    </submittedName>
</protein>
<proteinExistence type="predicted"/>
<keyword evidence="1" id="KW-0812">Transmembrane</keyword>
<keyword evidence="1" id="KW-0472">Membrane</keyword>
<dbReference type="EMBL" id="JBBMFF010000192">
    <property type="protein sequence ID" value="MEQ2510838.1"/>
    <property type="molecule type" value="Genomic_DNA"/>
</dbReference>
<gene>
    <name evidence="2" type="ORF">WMO66_06195</name>
</gene>
<reference evidence="2 3" key="1">
    <citation type="submission" date="2024-03" db="EMBL/GenBank/DDBJ databases">
        <title>Human intestinal bacterial collection.</title>
        <authorList>
            <person name="Pauvert C."/>
            <person name="Hitch T.C.A."/>
            <person name="Clavel T."/>
        </authorList>
    </citation>
    <scope>NUCLEOTIDE SEQUENCE [LARGE SCALE GENOMIC DNA]</scope>
    <source>
        <strain evidence="2 3">CLA-AA-H192</strain>
    </source>
</reference>
<feature type="transmembrane region" description="Helical" evidence="1">
    <location>
        <begin position="150"/>
        <end position="166"/>
    </location>
</feature>
<feature type="transmembrane region" description="Helical" evidence="1">
    <location>
        <begin position="77"/>
        <end position="95"/>
    </location>
</feature>
<evidence type="ECO:0000313" key="2">
    <source>
        <dbReference type="EMBL" id="MEQ2510838.1"/>
    </source>
</evidence>
<accession>A0ABV1G5Y8</accession>
<evidence type="ECO:0000313" key="3">
    <source>
        <dbReference type="Proteomes" id="UP001491552"/>
    </source>
</evidence>
<dbReference type="RefSeq" id="WP_349135522.1">
    <property type="nucleotide sequence ID" value="NZ_JBBMFF010000192.1"/>
</dbReference>
<name>A0ABV1G5Y8_9FIRM</name>
<organism evidence="2 3">
    <name type="scientific">Faecousia intestinalis</name>
    <dbReference type="NCBI Taxonomy" id="3133167"/>
    <lineage>
        <taxon>Bacteria</taxon>
        <taxon>Bacillati</taxon>
        <taxon>Bacillota</taxon>
        <taxon>Clostridia</taxon>
        <taxon>Eubacteriales</taxon>
        <taxon>Oscillospiraceae</taxon>
        <taxon>Faecousia</taxon>
    </lineage>
</organism>
<dbReference type="Pfam" id="PF10688">
    <property type="entry name" value="Imp-YgjV"/>
    <property type="match status" value="1"/>
</dbReference>